<dbReference type="GO" id="GO:0000785">
    <property type="term" value="C:chromatin"/>
    <property type="evidence" value="ECO:0007669"/>
    <property type="project" value="TreeGrafter"/>
</dbReference>
<evidence type="ECO:0000256" key="1">
    <source>
        <dbReference type="ARBA" id="ARBA00007017"/>
    </source>
</evidence>
<dbReference type="WBParaSite" id="PSAMB.scaffold928size38471.g9699.t1">
    <property type="protein sequence ID" value="PSAMB.scaffold928size38471.g9699.t1"/>
    <property type="gene ID" value="PSAMB.scaffold928size38471.g9699"/>
</dbReference>
<dbReference type="GO" id="GO:0000775">
    <property type="term" value="C:chromosome, centromeric region"/>
    <property type="evidence" value="ECO:0007669"/>
    <property type="project" value="TreeGrafter"/>
</dbReference>
<dbReference type="GO" id="GO:0006260">
    <property type="term" value="P:DNA replication"/>
    <property type="evidence" value="ECO:0007669"/>
    <property type="project" value="UniProtKB-KW"/>
</dbReference>
<dbReference type="GO" id="GO:0035556">
    <property type="term" value="P:intracellular signal transduction"/>
    <property type="evidence" value="ECO:0007669"/>
    <property type="project" value="InterPro"/>
</dbReference>
<accession>A0A914XL29</accession>
<keyword evidence="5" id="KW-1185">Reference proteome</keyword>
<sequence>MEISSPSTEMFDSTARLTKAEEYLRLAKVDPSDLHAETQVVSFAAPLLSDDYRLIELDKHLLERLEQGETIILRGTENDIPVLCTDKQTFQVKEAETSNALLLSPDCHATGNVVKEGVHFLGACQVVSVRSHYLELKEVVRLKTSRLRELLEERPFFGWENETDSQANCYSIDDLLEQVQGSKAQLLQVIETLPVCEIDGKLRQLAFEYRSRMLADLVDTCESGQTTGLSEDHLNRQAVREFFAANKAPPSFTDWFLRALCTATDVPDVLRLDERQVCRHYAELLLRGTKRFNWDDFWTAWCQCVPVNMTPKESFLEGLGLIEQGARIKTIELFPVEDLPEDPQERFDLLFRRRPKWRHADMEPYLRDLATSPKEIGVLLTKFCRSTTVGGQKLYNSRDSSYSA</sequence>
<dbReference type="PANTHER" id="PTHR13395">
    <property type="entry name" value="SISTER CHROMATID COHESION PROTEIN DCC1-RELATED"/>
    <property type="match status" value="1"/>
</dbReference>
<feature type="domain" description="PI-PLC Y-box" evidence="4">
    <location>
        <begin position="214"/>
        <end position="309"/>
    </location>
</feature>
<dbReference type="GO" id="GO:0004435">
    <property type="term" value="F:phosphatidylinositol-4,5-bisphosphate phospholipase C activity"/>
    <property type="evidence" value="ECO:0007669"/>
    <property type="project" value="InterPro"/>
</dbReference>
<keyword evidence="3" id="KW-0235">DNA replication</keyword>
<evidence type="ECO:0000313" key="5">
    <source>
        <dbReference type="Proteomes" id="UP000887566"/>
    </source>
</evidence>
<comment type="similarity">
    <text evidence="1">Belongs to the DCC1 family.</text>
</comment>
<dbReference type="Pfam" id="PF09724">
    <property type="entry name" value="Dcc1"/>
    <property type="match status" value="1"/>
</dbReference>
<dbReference type="GO" id="GO:0031390">
    <property type="term" value="C:Ctf18 RFC-like complex"/>
    <property type="evidence" value="ECO:0007669"/>
    <property type="project" value="InterPro"/>
</dbReference>
<evidence type="ECO:0000256" key="2">
    <source>
        <dbReference type="ARBA" id="ARBA00017682"/>
    </source>
</evidence>
<reference evidence="6" key="1">
    <citation type="submission" date="2022-11" db="UniProtKB">
        <authorList>
            <consortium name="WormBaseParasite"/>
        </authorList>
    </citation>
    <scope>IDENTIFICATION</scope>
</reference>
<dbReference type="AlphaFoldDB" id="A0A914XL29"/>
<proteinExistence type="inferred from homology"/>
<evidence type="ECO:0000259" key="4">
    <source>
        <dbReference type="PROSITE" id="PS50008"/>
    </source>
</evidence>
<dbReference type="GO" id="GO:0006629">
    <property type="term" value="P:lipid metabolic process"/>
    <property type="evidence" value="ECO:0007669"/>
    <property type="project" value="InterPro"/>
</dbReference>
<dbReference type="PROSITE" id="PS50008">
    <property type="entry name" value="PIPLC_Y_DOMAIN"/>
    <property type="match status" value="1"/>
</dbReference>
<organism evidence="5 6">
    <name type="scientific">Plectus sambesii</name>
    <dbReference type="NCBI Taxonomy" id="2011161"/>
    <lineage>
        <taxon>Eukaryota</taxon>
        <taxon>Metazoa</taxon>
        <taxon>Ecdysozoa</taxon>
        <taxon>Nematoda</taxon>
        <taxon>Chromadorea</taxon>
        <taxon>Plectida</taxon>
        <taxon>Plectina</taxon>
        <taxon>Plectoidea</taxon>
        <taxon>Plectidae</taxon>
        <taxon>Plectus</taxon>
    </lineage>
</organism>
<dbReference type="Proteomes" id="UP000887566">
    <property type="component" value="Unplaced"/>
</dbReference>
<name>A0A914XL29_9BILA</name>
<dbReference type="GO" id="GO:0034088">
    <property type="term" value="P:maintenance of mitotic sister chromatid cohesion"/>
    <property type="evidence" value="ECO:0007669"/>
    <property type="project" value="TreeGrafter"/>
</dbReference>
<dbReference type="InterPro" id="IPR019128">
    <property type="entry name" value="Dcc1"/>
</dbReference>
<evidence type="ECO:0000256" key="3">
    <source>
        <dbReference type="ARBA" id="ARBA00022705"/>
    </source>
</evidence>
<evidence type="ECO:0000313" key="6">
    <source>
        <dbReference type="WBParaSite" id="PSAMB.scaffold928size38471.g9699.t1"/>
    </source>
</evidence>
<dbReference type="PANTHER" id="PTHR13395:SF6">
    <property type="entry name" value="SISTER CHROMATID COHESION PROTEIN DCC1"/>
    <property type="match status" value="1"/>
</dbReference>
<protein>
    <recommendedName>
        <fullName evidence="2">Sister chromatid cohesion protein DCC1</fullName>
    </recommendedName>
</protein>
<dbReference type="InterPro" id="IPR001711">
    <property type="entry name" value="PLipase_C_Pinositol-sp_Y"/>
</dbReference>